<comment type="caution">
    <text evidence="6">The sequence shown here is derived from an EMBL/GenBank/DDBJ whole genome shotgun (WGS) entry which is preliminary data.</text>
</comment>
<evidence type="ECO:0000259" key="5">
    <source>
        <dbReference type="SMART" id="SM00903"/>
    </source>
</evidence>
<gene>
    <name evidence="6" type="ORF">GCM10007414_36560</name>
</gene>
<organism evidence="6 7">
    <name type="scientific">Agarivorans gilvus</name>
    <dbReference type="NCBI Taxonomy" id="680279"/>
    <lineage>
        <taxon>Bacteria</taxon>
        <taxon>Pseudomonadati</taxon>
        <taxon>Pseudomonadota</taxon>
        <taxon>Gammaproteobacteria</taxon>
        <taxon>Alteromonadales</taxon>
        <taxon>Alteromonadaceae</taxon>
        <taxon>Agarivorans</taxon>
    </lineage>
</organism>
<dbReference type="InterPro" id="IPR012349">
    <property type="entry name" value="Split_barrel_FMN-bd"/>
</dbReference>
<dbReference type="SUPFAM" id="SSF50475">
    <property type="entry name" value="FMN-binding split barrel"/>
    <property type="match status" value="1"/>
</dbReference>
<keyword evidence="7" id="KW-1185">Reference proteome</keyword>
<evidence type="ECO:0000256" key="1">
    <source>
        <dbReference type="ARBA" id="ARBA00001917"/>
    </source>
</evidence>
<evidence type="ECO:0000313" key="7">
    <source>
        <dbReference type="Proteomes" id="UP000651977"/>
    </source>
</evidence>
<dbReference type="SMART" id="SM00903">
    <property type="entry name" value="Flavin_Reduct"/>
    <property type="match status" value="1"/>
</dbReference>
<dbReference type="InterPro" id="IPR002563">
    <property type="entry name" value="Flavin_Rdtase-like_dom"/>
</dbReference>
<accession>A0ABQ1I5V5</accession>
<reference evidence="7" key="1">
    <citation type="journal article" date="2019" name="Int. J. Syst. Evol. Microbiol.">
        <title>The Global Catalogue of Microorganisms (GCM) 10K type strain sequencing project: providing services to taxonomists for standard genome sequencing and annotation.</title>
        <authorList>
            <consortium name="The Broad Institute Genomics Platform"/>
            <consortium name="The Broad Institute Genome Sequencing Center for Infectious Disease"/>
            <person name="Wu L."/>
            <person name="Ma J."/>
        </authorList>
    </citation>
    <scope>NUCLEOTIDE SEQUENCE [LARGE SCALE GENOMIC DNA]</scope>
    <source>
        <strain evidence="7">CGMCC 1.10131</strain>
    </source>
</reference>
<evidence type="ECO:0000256" key="2">
    <source>
        <dbReference type="ARBA" id="ARBA00022630"/>
    </source>
</evidence>
<feature type="domain" description="Flavin reductase like" evidence="5">
    <location>
        <begin position="19"/>
        <end position="168"/>
    </location>
</feature>
<evidence type="ECO:0000256" key="3">
    <source>
        <dbReference type="ARBA" id="ARBA00022643"/>
    </source>
</evidence>
<dbReference type="EMBL" id="BMDY01000031">
    <property type="protein sequence ID" value="GGB19832.1"/>
    <property type="molecule type" value="Genomic_DNA"/>
</dbReference>
<proteinExistence type="inferred from homology"/>
<dbReference type="Proteomes" id="UP000651977">
    <property type="component" value="Unassembled WGS sequence"/>
</dbReference>
<protein>
    <recommendedName>
        <fullName evidence="5">Flavin reductase like domain-containing protein</fullName>
    </recommendedName>
</protein>
<dbReference type="PANTHER" id="PTHR33798">
    <property type="entry name" value="FLAVOPROTEIN OXYGENASE"/>
    <property type="match status" value="1"/>
</dbReference>
<evidence type="ECO:0000313" key="6">
    <source>
        <dbReference type="EMBL" id="GGB19832.1"/>
    </source>
</evidence>
<evidence type="ECO:0000256" key="4">
    <source>
        <dbReference type="ARBA" id="ARBA00038054"/>
    </source>
</evidence>
<dbReference type="PANTHER" id="PTHR33798:SF5">
    <property type="entry name" value="FLAVIN REDUCTASE LIKE DOMAIN-CONTAINING PROTEIN"/>
    <property type="match status" value="1"/>
</dbReference>
<dbReference type="Pfam" id="PF01613">
    <property type="entry name" value="Flavin_Reduct"/>
    <property type="match status" value="1"/>
</dbReference>
<dbReference type="RefSeq" id="WP_055732916.1">
    <property type="nucleotide sequence ID" value="NZ_BMDY01000031.1"/>
</dbReference>
<comment type="similarity">
    <text evidence="4">Belongs to the flavoredoxin family.</text>
</comment>
<dbReference type="Gene3D" id="2.30.110.10">
    <property type="entry name" value="Electron Transport, Fmn-binding Protein, Chain A"/>
    <property type="match status" value="1"/>
</dbReference>
<name>A0ABQ1I5V5_9ALTE</name>
<keyword evidence="3" id="KW-0288">FMN</keyword>
<keyword evidence="2" id="KW-0285">Flavoprotein</keyword>
<comment type="cofactor">
    <cofactor evidence="1">
        <name>FMN</name>
        <dbReference type="ChEBI" id="CHEBI:58210"/>
    </cofactor>
</comment>
<sequence>MYLDFEGLSPNQVYHCMTQTIVPRPIAWVLSDNGTAASYNLAPFSYFTAVSSNPPLIMLSIGKKDDGSDKDTTVNIKQRKHCVVHIANAALAPQVTESARSLAHGESELDSQQLTTCAFTGFHLPRLKDAPIAMACELYEIQAVGNTPQAMILLKVLQLYIDDSVVTMQQERVEVNSNQLNPLGRLGGGEYWANGSSFSITRPK</sequence>